<feature type="domain" description="Pyruvate:ferredoxin oxidoreductase core" evidence="3">
    <location>
        <begin position="249"/>
        <end position="343"/>
    </location>
</feature>
<reference evidence="4" key="1">
    <citation type="submission" date="2020-07" db="EMBL/GenBank/DDBJ databases">
        <title>Huge and variable diversity of episymbiotic CPR bacteria and DPANN archaea in groundwater ecosystems.</title>
        <authorList>
            <person name="He C.Y."/>
            <person name="Keren R."/>
            <person name="Whittaker M."/>
            <person name="Farag I.F."/>
            <person name="Doudna J."/>
            <person name="Cate J.H.D."/>
            <person name="Banfield J.F."/>
        </authorList>
    </citation>
    <scope>NUCLEOTIDE SEQUENCE</scope>
    <source>
        <strain evidence="4">NC_groundwater_1664_Pr3_B-0.1um_52_9</strain>
    </source>
</reference>
<dbReference type="Gene3D" id="3.40.50.920">
    <property type="match status" value="1"/>
</dbReference>
<dbReference type="InterPro" id="IPR009014">
    <property type="entry name" value="Transketo_C/PFOR_II"/>
</dbReference>
<gene>
    <name evidence="4" type="primary">vorB</name>
    <name evidence="4" type="ORF">HY912_10805</name>
</gene>
<accession>A0A9D6Z3W3</accession>
<keyword evidence="1" id="KW-0560">Oxidoreductase</keyword>
<dbReference type="InterPro" id="IPR033412">
    <property type="entry name" value="PFOR_II"/>
</dbReference>
<protein>
    <submittedName>
        <fullName evidence="4">3-methyl-2-oxobutanoate dehydrogenase subunit VorB</fullName>
    </submittedName>
</protein>
<dbReference type="NCBIfam" id="NF005507">
    <property type="entry name" value="PRK07119.1"/>
    <property type="match status" value="1"/>
</dbReference>
<evidence type="ECO:0000313" key="5">
    <source>
        <dbReference type="Proteomes" id="UP000807825"/>
    </source>
</evidence>
<dbReference type="PANTHER" id="PTHR43088:SF1">
    <property type="entry name" value="SUBUNIT OF PYRUVATE:FLAVODOXIN OXIDOREDUCTASE"/>
    <property type="match status" value="1"/>
</dbReference>
<dbReference type="Pfam" id="PF17147">
    <property type="entry name" value="PFOR_II"/>
    <property type="match status" value="1"/>
</dbReference>
<feature type="domain" description="Pyruvate flavodoxin/ferredoxin oxidoreductase pyrimidine binding" evidence="2">
    <location>
        <begin position="15"/>
        <end position="186"/>
    </location>
</feature>
<comment type="caution">
    <text evidence="4">The sequence shown here is derived from an EMBL/GenBank/DDBJ whole genome shotgun (WGS) entry which is preliminary data.</text>
</comment>
<dbReference type="GO" id="GO:0016491">
    <property type="term" value="F:oxidoreductase activity"/>
    <property type="evidence" value="ECO:0007669"/>
    <property type="project" value="UniProtKB-KW"/>
</dbReference>
<dbReference type="EMBL" id="JACRDE010000293">
    <property type="protein sequence ID" value="MBI5249972.1"/>
    <property type="molecule type" value="Genomic_DNA"/>
</dbReference>
<dbReference type="InterPro" id="IPR052368">
    <property type="entry name" value="2-oxoacid_oxidoreductase"/>
</dbReference>
<dbReference type="Proteomes" id="UP000807825">
    <property type="component" value="Unassembled WGS sequence"/>
</dbReference>
<name>A0A9D6Z3W3_9BACT</name>
<dbReference type="InterPro" id="IPR002880">
    <property type="entry name" value="Pyrv_Fd/Flavodoxin_OxRdtase_N"/>
</dbReference>
<evidence type="ECO:0000256" key="1">
    <source>
        <dbReference type="ARBA" id="ARBA00023002"/>
    </source>
</evidence>
<evidence type="ECO:0000259" key="2">
    <source>
        <dbReference type="Pfam" id="PF01855"/>
    </source>
</evidence>
<dbReference type="CDD" id="cd07034">
    <property type="entry name" value="TPP_PYR_PFOR_IOR-alpha_like"/>
    <property type="match status" value="1"/>
</dbReference>
<dbReference type="Pfam" id="PF01855">
    <property type="entry name" value="POR_N"/>
    <property type="match status" value="1"/>
</dbReference>
<dbReference type="PANTHER" id="PTHR43088">
    <property type="entry name" value="SUBUNIT OF PYRUVATE:FLAVODOXIN OXIDOREDUCTASE-RELATED"/>
    <property type="match status" value="1"/>
</dbReference>
<dbReference type="InterPro" id="IPR029061">
    <property type="entry name" value="THDP-binding"/>
</dbReference>
<dbReference type="Gene3D" id="3.40.50.970">
    <property type="match status" value="1"/>
</dbReference>
<dbReference type="SUPFAM" id="SSF52922">
    <property type="entry name" value="TK C-terminal domain-like"/>
    <property type="match status" value="1"/>
</dbReference>
<organism evidence="4 5">
    <name type="scientific">Desulfomonile tiedjei</name>
    <dbReference type="NCBI Taxonomy" id="2358"/>
    <lineage>
        <taxon>Bacteria</taxon>
        <taxon>Pseudomonadati</taxon>
        <taxon>Thermodesulfobacteriota</taxon>
        <taxon>Desulfomonilia</taxon>
        <taxon>Desulfomonilales</taxon>
        <taxon>Desulfomonilaceae</taxon>
        <taxon>Desulfomonile</taxon>
    </lineage>
</organism>
<evidence type="ECO:0000313" key="4">
    <source>
        <dbReference type="EMBL" id="MBI5249972.1"/>
    </source>
</evidence>
<evidence type="ECO:0000259" key="3">
    <source>
        <dbReference type="Pfam" id="PF17147"/>
    </source>
</evidence>
<proteinExistence type="predicted"/>
<dbReference type="AlphaFoldDB" id="A0A9D6Z3W3"/>
<sequence>MAGKVLMRGTHVLGEAAIRAGCRAYFGYPITPQNELPEYMAAAFAKMEGAVFLQAESELASINMVMGASIAGARVMTSSSSPGISLKQEGISYLAAMELPAVIVNMMRGGPGLGNIAPSQGDYFQATKGGGHGDYRVIVLAPAYGQEIADMTRAAFDMADKYRTPVMILGDGMMGQMMEPVVFPEPLDPASFPKKDFVLDGCQGRPSRIVRSLWLDTNLEEELNWRLVRKYEIITEEIPDEEIYLADDAEVIVVAYGTAARIAKGGVHRAREAGQKIGLFRPKTLWPFPYEPLKRLSRKIRHMVVFEMSTGQMVEDVRLAVEGRCDVSFYGRPGGVVATPEEIARVLSGVYRRLDHGRGAAAESGHTFRSVGSA</sequence>
<dbReference type="SUPFAM" id="SSF52518">
    <property type="entry name" value="Thiamin diphosphate-binding fold (THDP-binding)"/>
    <property type="match status" value="1"/>
</dbReference>